<dbReference type="InterPro" id="IPR011495">
    <property type="entry name" value="Sig_transdc_His_kin_sub2_dim/P"/>
</dbReference>
<dbReference type="SUPFAM" id="SSF55785">
    <property type="entry name" value="PYP-like sensor domain (PAS domain)"/>
    <property type="match status" value="1"/>
</dbReference>
<dbReference type="Pfam" id="PF08447">
    <property type="entry name" value="PAS_3"/>
    <property type="match status" value="1"/>
</dbReference>
<evidence type="ECO:0000256" key="5">
    <source>
        <dbReference type="ARBA" id="ARBA00022741"/>
    </source>
</evidence>
<evidence type="ECO:0000256" key="8">
    <source>
        <dbReference type="ARBA" id="ARBA00023026"/>
    </source>
</evidence>
<keyword evidence="8" id="KW-0843">Virulence</keyword>
<reference evidence="14" key="1">
    <citation type="submission" date="2015-12" db="EMBL/GenBank/DDBJ databases">
        <authorList>
            <person name="Lodha T.D."/>
            <person name="Chintalapati S."/>
            <person name="Chintalapati V.R."/>
            <person name="Sravanthi T."/>
        </authorList>
    </citation>
    <scope>NUCLEOTIDE SEQUENCE [LARGE SCALE GENOMIC DNA]</scope>
    <source>
        <strain evidence="14">JC133</strain>
    </source>
</reference>
<dbReference type="InterPro" id="IPR005467">
    <property type="entry name" value="His_kinase_dom"/>
</dbReference>
<evidence type="ECO:0000259" key="11">
    <source>
        <dbReference type="PROSITE" id="PS50112"/>
    </source>
</evidence>
<evidence type="ECO:0000313" key="14">
    <source>
        <dbReference type="Proteomes" id="UP000237350"/>
    </source>
</evidence>
<keyword evidence="3" id="KW-0597">Phosphoprotein</keyword>
<organism evidence="13 14">
    <name type="scientific">Alkalispirochaeta sphaeroplastigenens</name>
    <dbReference type="NCBI Taxonomy" id="1187066"/>
    <lineage>
        <taxon>Bacteria</taxon>
        <taxon>Pseudomonadati</taxon>
        <taxon>Spirochaetota</taxon>
        <taxon>Spirochaetia</taxon>
        <taxon>Spirochaetales</taxon>
        <taxon>Spirochaetaceae</taxon>
        <taxon>Alkalispirochaeta</taxon>
    </lineage>
</organism>
<sequence>MLVLSLFLVGVICAPAEAPAEAGAPYDILVLKSYHPLMRWGEEILQGIAREFSREAAAETLYVEFLDTKRWDPQDLFPAQADFLRSKYAGRQPELVIATDDNALNFLVRYRDQVFPEVPVLYTGINRSEEEVQNLSRGWATGIIEEVDFSGTIDLALQILPGLDRLAVVTDATVTSDLNLRLLQTLSLDRPLQIELLQDLPPAELHSRLQRLSPNSAVLYVSYIRLTSGELYSYTGGLERVAAASPVPVFVVWDFLLGEGHALGGKVLRGQDQGRAVADIARRYFQTGQLPRTDSGLYPVSRVMLDYRVVQEWGLMPAVRETGIDVIWLNRRKTAWDLYRLEILFLSTLFLSLVLLLAMAVWGRRRQEHQHQLLMESEQRWQFALEGGRSGVWDWDMVRDALFVSDRWYSLLGYPVSSRISVVGDSLELIHPDDVPGVLSALEEMRTNRSSHYELNTRKRCADGSYRWMLDQGMVVERNAAGEALRAIGTQTDIHRLICLQQQLEENLMTKDVLIREIHHRVKNNMQIVASMLSLEMTQADRKDFTVLAEKTRLRIHAMAALHEQLYTIDTAALVPLQGYISDLIGQLNQFCNERIILRVSDTIPDVNLDIDEALPLGLLINELVSNSCEHAFTDPCPSSVDPQVTIDVVMEDQGMTVQVADNGCGMTLAEYQHHIQERCSLGLVLIDSLVQQLEGALTIDSPPSGGTAVLIRIPQRKRSKPVLCG</sequence>
<dbReference type="PROSITE" id="PS50109">
    <property type="entry name" value="HIS_KIN"/>
    <property type="match status" value="1"/>
</dbReference>
<evidence type="ECO:0000256" key="9">
    <source>
        <dbReference type="SAM" id="Phobius"/>
    </source>
</evidence>
<dbReference type="InterPro" id="IPR003594">
    <property type="entry name" value="HATPase_dom"/>
</dbReference>
<keyword evidence="4" id="KW-0808">Transferase</keyword>
<evidence type="ECO:0000256" key="7">
    <source>
        <dbReference type="ARBA" id="ARBA00022840"/>
    </source>
</evidence>
<keyword evidence="9" id="KW-0812">Transmembrane</keyword>
<proteinExistence type="predicted"/>
<dbReference type="PROSITE" id="PS50113">
    <property type="entry name" value="PAC"/>
    <property type="match status" value="1"/>
</dbReference>
<evidence type="ECO:0000256" key="3">
    <source>
        <dbReference type="ARBA" id="ARBA00022553"/>
    </source>
</evidence>
<evidence type="ECO:0000256" key="1">
    <source>
        <dbReference type="ARBA" id="ARBA00000085"/>
    </source>
</evidence>
<dbReference type="CDD" id="cd00130">
    <property type="entry name" value="PAS"/>
    <property type="match status" value="1"/>
</dbReference>
<dbReference type="PANTHER" id="PTHR41523:SF8">
    <property type="entry name" value="ETHYLENE RESPONSE SENSOR PROTEIN"/>
    <property type="match status" value="1"/>
</dbReference>
<keyword evidence="9" id="KW-1133">Transmembrane helix</keyword>
<gene>
    <name evidence="13" type="ORF">AU468_04220</name>
</gene>
<dbReference type="InterPro" id="IPR036890">
    <property type="entry name" value="HATPase_C_sf"/>
</dbReference>
<dbReference type="OrthoDB" id="9767435at2"/>
<dbReference type="InterPro" id="IPR001610">
    <property type="entry name" value="PAC"/>
</dbReference>
<dbReference type="EC" id="2.7.13.3" evidence="2"/>
<evidence type="ECO:0000259" key="12">
    <source>
        <dbReference type="PROSITE" id="PS50113"/>
    </source>
</evidence>
<feature type="domain" description="Histidine kinase" evidence="10">
    <location>
        <begin position="517"/>
        <end position="718"/>
    </location>
</feature>
<feature type="domain" description="PAS" evidence="11">
    <location>
        <begin position="377"/>
        <end position="449"/>
    </location>
</feature>
<comment type="catalytic activity">
    <reaction evidence="1">
        <text>ATP + protein L-histidine = ADP + protein N-phospho-L-histidine.</text>
        <dbReference type="EC" id="2.7.13.3"/>
    </reaction>
</comment>
<keyword evidence="9" id="KW-0472">Membrane</keyword>
<keyword evidence="7" id="KW-0067">ATP-binding</keyword>
<dbReference type="PROSITE" id="PS50112">
    <property type="entry name" value="PAS"/>
    <property type="match status" value="1"/>
</dbReference>
<dbReference type="GO" id="GO:0005524">
    <property type="term" value="F:ATP binding"/>
    <property type="evidence" value="ECO:0007669"/>
    <property type="project" value="UniProtKB-KW"/>
</dbReference>
<dbReference type="InterPro" id="IPR035965">
    <property type="entry name" value="PAS-like_dom_sf"/>
</dbReference>
<dbReference type="Pfam" id="PF07568">
    <property type="entry name" value="HisKA_2"/>
    <property type="match status" value="1"/>
</dbReference>
<evidence type="ECO:0000259" key="10">
    <source>
        <dbReference type="PROSITE" id="PS50109"/>
    </source>
</evidence>
<dbReference type="Gene3D" id="3.30.450.20">
    <property type="entry name" value="PAS domain"/>
    <property type="match status" value="1"/>
</dbReference>
<dbReference type="InterPro" id="IPR000700">
    <property type="entry name" value="PAS-assoc_C"/>
</dbReference>
<dbReference type="SUPFAM" id="SSF55874">
    <property type="entry name" value="ATPase domain of HSP90 chaperone/DNA topoisomerase II/histidine kinase"/>
    <property type="match status" value="1"/>
</dbReference>
<protein>
    <recommendedName>
        <fullName evidence="2">histidine kinase</fullName>
        <ecNumber evidence="2">2.7.13.3</ecNumber>
    </recommendedName>
</protein>
<dbReference type="SMART" id="SM00387">
    <property type="entry name" value="HATPase_c"/>
    <property type="match status" value="1"/>
</dbReference>
<feature type="domain" description="PAC" evidence="12">
    <location>
        <begin position="451"/>
        <end position="506"/>
    </location>
</feature>
<dbReference type="Proteomes" id="UP000237350">
    <property type="component" value="Unassembled WGS sequence"/>
</dbReference>
<evidence type="ECO:0000256" key="2">
    <source>
        <dbReference type="ARBA" id="ARBA00012438"/>
    </source>
</evidence>
<dbReference type="InterPro" id="IPR000014">
    <property type="entry name" value="PAS"/>
</dbReference>
<dbReference type="SMART" id="SM00086">
    <property type="entry name" value="PAC"/>
    <property type="match status" value="1"/>
</dbReference>
<dbReference type="PANTHER" id="PTHR41523">
    <property type="entry name" value="TWO-COMPONENT SYSTEM SENSOR PROTEIN"/>
    <property type="match status" value="1"/>
</dbReference>
<evidence type="ECO:0000256" key="6">
    <source>
        <dbReference type="ARBA" id="ARBA00022777"/>
    </source>
</evidence>
<dbReference type="Gene3D" id="3.30.565.10">
    <property type="entry name" value="Histidine kinase-like ATPase, C-terminal domain"/>
    <property type="match status" value="1"/>
</dbReference>
<comment type="caution">
    <text evidence="13">The sequence shown here is derived from an EMBL/GenBank/DDBJ whole genome shotgun (WGS) entry which is preliminary data.</text>
</comment>
<dbReference type="GO" id="GO:0004673">
    <property type="term" value="F:protein histidine kinase activity"/>
    <property type="evidence" value="ECO:0007669"/>
    <property type="project" value="UniProtKB-EC"/>
</dbReference>
<dbReference type="InterPro" id="IPR013655">
    <property type="entry name" value="PAS_fold_3"/>
</dbReference>
<dbReference type="Pfam" id="PF02518">
    <property type="entry name" value="HATPase_c"/>
    <property type="match status" value="1"/>
</dbReference>
<dbReference type="EMBL" id="LPWH01000050">
    <property type="protein sequence ID" value="POR04027.1"/>
    <property type="molecule type" value="Genomic_DNA"/>
</dbReference>
<keyword evidence="14" id="KW-1185">Reference proteome</keyword>
<evidence type="ECO:0000313" key="13">
    <source>
        <dbReference type="EMBL" id="POR04027.1"/>
    </source>
</evidence>
<feature type="transmembrane region" description="Helical" evidence="9">
    <location>
        <begin position="343"/>
        <end position="362"/>
    </location>
</feature>
<name>A0A2S4JWW8_9SPIO</name>
<keyword evidence="5" id="KW-0547">Nucleotide-binding</keyword>
<dbReference type="AlphaFoldDB" id="A0A2S4JWW8"/>
<accession>A0A2S4JWW8</accession>
<evidence type="ECO:0000256" key="4">
    <source>
        <dbReference type="ARBA" id="ARBA00022679"/>
    </source>
</evidence>
<keyword evidence="6 13" id="KW-0418">Kinase</keyword>